<name>A0ABY6D1Y9_9BACT</name>
<comment type="similarity">
    <text evidence="2 10">Belongs to the cytochrome c oxidase subunit 2 family.</text>
</comment>
<evidence type="ECO:0000313" key="16">
    <source>
        <dbReference type="Proteomes" id="UP001062165"/>
    </source>
</evidence>
<keyword evidence="16" id="KW-1185">Reference proteome</keyword>
<keyword evidence="6" id="KW-1278">Translocase</keyword>
<evidence type="ECO:0000256" key="1">
    <source>
        <dbReference type="ARBA" id="ARBA00004141"/>
    </source>
</evidence>
<comment type="subcellular location">
    <subcellularLocation>
        <location evidence="10">Cell membrane</location>
        <topology evidence="10">Multi-pass membrane protein</topology>
    </subcellularLocation>
    <subcellularLocation>
        <location evidence="1">Membrane</location>
        <topology evidence="1">Multi-pass membrane protein</topology>
    </subcellularLocation>
</comment>
<dbReference type="Gene3D" id="1.10.287.90">
    <property type="match status" value="1"/>
</dbReference>
<feature type="transmembrane region" description="Helical" evidence="12">
    <location>
        <begin position="86"/>
        <end position="110"/>
    </location>
</feature>
<comment type="cofactor">
    <cofactor evidence="11">
        <name>Cu cation</name>
        <dbReference type="ChEBI" id="CHEBI:23378"/>
    </cofactor>
    <text evidence="11">Binds a copper A center.</text>
</comment>
<evidence type="ECO:0000256" key="11">
    <source>
        <dbReference type="RuleBase" id="RU004024"/>
    </source>
</evidence>
<reference evidence="15" key="1">
    <citation type="submission" date="2022-10" db="EMBL/GenBank/DDBJ databases">
        <title>Comparative genomics and taxonomic characterization of three novel marine species of genus Reichenbachiella exhibiting antioxidant and polysaccharide degradation activities.</title>
        <authorList>
            <person name="Muhammad N."/>
            <person name="Lee Y.-J."/>
            <person name="Ko J."/>
            <person name="Kim S.-G."/>
        </authorList>
    </citation>
    <scope>NUCLEOTIDE SEQUENCE</scope>
    <source>
        <strain evidence="15">Wsw4-B4</strain>
    </source>
</reference>
<dbReference type="PANTHER" id="PTHR22888">
    <property type="entry name" value="CYTOCHROME C OXIDASE, SUBUNIT II"/>
    <property type="match status" value="1"/>
</dbReference>
<dbReference type="InterPro" id="IPR045187">
    <property type="entry name" value="CcO_II"/>
</dbReference>
<dbReference type="PRINTS" id="PR01166">
    <property type="entry name" value="CYCOXIDASEII"/>
</dbReference>
<evidence type="ECO:0000256" key="3">
    <source>
        <dbReference type="ARBA" id="ARBA00022448"/>
    </source>
</evidence>
<gene>
    <name evidence="15" type="ORF">N7E81_02265</name>
</gene>
<keyword evidence="7 10" id="KW-0249">Electron transport</keyword>
<feature type="transmembrane region" description="Helical" evidence="12">
    <location>
        <begin position="44"/>
        <end position="66"/>
    </location>
</feature>
<dbReference type="Proteomes" id="UP001062165">
    <property type="component" value="Chromosome"/>
</dbReference>
<keyword evidence="11" id="KW-0479">Metal-binding</keyword>
<comment type="function">
    <text evidence="11">Subunits I and II form the functional core of the enzyme complex. Electrons originating in cytochrome c are transferred via heme a and Cu(A) to the binuclear center formed by heme a3 and Cu(B).</text>
</comment>
<evidence type="ECO:0000256" key="2">
    <source>
        <dbReference type="ARBA" id="ARBA00007866"/>
    </source>
</evidence>
<evidence type="ECO:0000256" key="12">
    <source>
        <dbReference type="SAM" id="Phobius"/>
    </source>
</evidence>
<accession>A0ABY6D1Y9</accession>
<dbReference type="EC" id="7.1.1.9" evidence="11"/>
<evidence type="ECO:0000256" key="4">
    <source>
        <dbReference type="ARBA" id="ARBA00022660"/>
    </source>
</evidence>
<evidence type="ECO:0000256" key="5">
    <source>
        <dbReference type="ARBA" id="ARBA00022692"/>
    </source>
</evidence>
<evidence type="ECO:0000256" key="8">
    <source>
        <dbReference type="ARBA" id="ARBA00022989"/>
    </source>
</evidence>
<organism evidence="15 16">
    <name type="scientific">Reichenbachiella carrageenanivorans</name>
    <dbReference type="NCBI Taxonomy" id="2979869"/>
    <lineage>
        <taxon>Bacteria</taxon>
        <taxon>Pseudomonadati</taxon>
        <taxon>Bacteroidota</taxon>
        <taxon>Cytophagia</taxon>
        <taxon>Cytophagales</taxon>
        <taxon>Reichenbachiellaceae</taxon>
        <taxon>Reichenbachiella</taxon>
    </lineage>
</organism>
<evidence type="ECO:0000256" key="10">
    <source>
        <dbReference type="RuleBase" id="RU000456"/>
    </source>
</evidence>
<feature type="domain" description="Cytochrome oxidase subunit II transmembrane region profile" evidence="14">
    <location>
        <begin position="64"/>
        <end position="159"/>
    </location>
</feature>
<dbReference type="RefSeq" id="WP_263051660.1">
    <property type="nucleotide sequence ID" value="NZ_CP106735.1"/>
</dbReference>
<dbReference type="Pfam" id="PF00116">
    <property type="entry name" value="COX2"/>
    <property type="match status" value="1"/>
</dbReference>
<dbReference type="PROSITE" id="PS50857">
    <property type="entry name" value="COX2_CUA"/>
    <property type="match status" value="1"/>
</dbReference>
<protein>
    <recommendedName>
        <fullName evidence="11">Cytochrome c oxidase subunit 2</fullName>
        <ecNumber evidence="11">7.1.1.9</ecNumber>
    </recommendedName>
</protein>
<evidence type="ECO:0000256" key="6">
    <source>
        <dbReference type="ARBA" id="ARBA00022967"/>
    </source>
</evidence>
<dbReference type="SUPFAM" id="SSF49503">
    <property type="entry name" value="Cupredoxins"/>
    <property type="match status" value="1"/>
</dbReference>
<dbReference type="PROSITE" id="PS50999">
    <property type="entry name" value="COX2_TM"/>
    <property type="match status" value="1"/>
</dbReference>
<keyword evidence="5 10" id="KW-0812">Transmembrane</keyword>
<evidence type="ECO:0000259" key="13">
    <source>
        <dbReference type="PROSITE" id="PS50857"/>
    </source>
</evidence>
<feature type="transmembrane region" description="Helical" evidence="12">
    <location>
        <begin position="131"/>
        <end position="152"/>
    </location>
</feature>
<feature type="transmembrane region" description="Helical" evidence="12">
    <location>
        <begin position="6"/>
        <end position="23"/>
    </location>
</feature>
<feature type="domain" description="Cytochrome oxidase subunit II copper A binding" evidence="13">
    <location>
        <begin position="161"/>
        <end position="313"/>
    </location>
</feature>
<dbReference type="InterPro" id="IPR036257">
    <property type="entry name" value="Cyt_c_oxidase_su2_TM_sf"/>
</dbReference>
<keyword evidence="8 12" id="KW-1133">Transmembrane helix</keyword>
<dbReference type="PANTHER" id="PTHR22888:SF9">
    <property type="entry name" value="CYTOCHROME C OXIDASE SUBUNIT 2"/>
    <property type="match status" value="1"/>
</dbReference>
<dbReference type="EMBL" id="CP106735">
    <property type="protein sequence ID" value="UXX79929.1"/>
    <property type="molecule type" value="Genomic_DNA"/>
</dbReference>
<sequence>MMNIVILLAVVLIVAILVTIFRAHTLVQVVRGKEGDPMGTSNKVNGALFMVFLVLGTVLFFVYSYTEFDRYTVPVASEHGEITFNLFWITTAITTAVFILTNAALFYFAWRYRYKKDQKAHFYPHNTTLELIWTFIPAIVLALLIFSGWKAWVKITEQAPENAEVIEVFGYQYAWAFRYPGPDGKLGPFDYKLIDEDNRLGVDFSNPNAKDDFIPRELHIPVNQPVLLKIRARDVIHSVYMPHFRLQMNAVPGLPTQFWFVPNKTTEEMRAETGNPDFQYELVCNKICGKAHFSMRGVVIVDSEEDYKKWKAEQKSWLSKNPDYLANIGVSSPVQMAAEENVSGEEVNTSL</sequence>
<comment type="catalytic activity">
    <reaction evidence="11">
        <text>4 Fe(II)-[cytochrome c] + O2 + 8 H(+)(in) = 4 Fe(III)-[cytochrome c] + 2 H2O + 4 H(+)(out)</text>
        <dbReference type="Rhea" id="RHEA:11436"/>
        <dbReference type="Rhea" id="RHEA-COMP:10350"/>
        <dbReference type="Rhea" id="RHEA-COMP:14399"/>
        <dbReference type="ChEBI" id="CHEBI:15377"/>
        <dbReference type="ChEBI" id="CHEBI:15378"/>
        <dbReference type="ChEBI" id="CHEBI:15379"/>
        <dbReference type="ChEBI" id="CHEBI:29033"/>
        <dbReference type="ChEBI" id="CHEBI:29034"/>
        <dbReference type="EC" id="7.1.1.9"/>
    </reaction>
</comment>
<dbReference type="Gene3D" id="2.60.40.420">
    <property type="entry name" value="Cupredoxins - blue copper proteins"/>
    <property type="match status" value="1"/>
</dbReference>
<keyword evidence="4 10" id="KW-0679">Respiratory chain</keyword>
<evidence type="ECO:0000259" key="14">
    <source>
        <dbReference type="PROSITE" id="PS50999"/>
    </source>
</evidence>
<keyword evidence="11" id="KW-0186">Copper</keyword>
<evidence type="ECO:0000256" key="7">
    <source>
        <dbReference type="ARBA" id="ARBA00022982"/>
    </source>
</evidence>
<keyword evidence="3 10" id="KW-0813">Transport</keyword>
<dbReference type="InterPro" id="IPR002429">
    <property type="entry name" value="CcO_II-like_C"/>
</dbReference>
<evidence type="ECO:0000256" key="9">
    <source>
        <dbReference type="ARBA" id="ARBA00023136"/>
    </source>
</evidence>
<proteinExistence type="inferred from homology"/>
<evidence type="ECO:0000313" key="15">
    <source>
        <dbReference type="EMBL" id="UXX79929.1"/>
    </source>
</evidence>
<dbReference type="InterPro" id="IPR011759">
    <property type="entry name" value="Cyt_c_oxidase_su2_TM_dom"/>
</dbReference>
<keyword evidence="9 12" id="KW-0472">Membrane</keyword>
<dbReference type="SUPFAM" id="SSF81464">
    <property type="entry name" value="Cytochrome c oxidase subunit II-like, transmembrane region"/>
    <property type="match status" value="1"/>
</dbReference>
<dbReference type="Pfam" id="PF02790">
    <property type="entry name" value="COX2_TM"/>
    <property type="match status" value="1"/>
</dbReference>
<dbReference type="InterPro" id="IPR008972">
    <property type="entry name" value="Cupredoxin"/>
</dbReference>